<evidence type="ECO:0000313" key="1">
    <source>
        <dbReference type="EMBL" id="CAL1689850.1"/>
    </source>
</evidence>
<dbReference type="EMBL" id="OZ034832">
    <property type="protein sequence ID" value="CAL1689850.1"/>
    <property type="molecule type" value="Genomic_DNA"/>
</dbReference>
<sequence>MDDRSRTVFHTINNRYRRPVVNPELSSRGAGRRREIGEQERKLRAVIERPGSNWKSPPCLRVYLARILLDSDYRPLSRFRERKGIQPGAIPINSIPWISP</sequence>
<name>A0AAV2PFH2_9HYME</name>
<gene>
    <name evidence="1" type="ORF">LPLAT_LOCUS14685</name>
</gene>
<organism evidence="1 2">
    <name type="scientific">Lasius platythorax</name>
    <dbReference type="NCBI Taxonomy" id="488582"/>
    <lineage>
        <taxon>Eukaryota</taxon>
        <taxon>Metazoa</taxon>
        <taxon>Ecdysozoa</taxon>
        <taxon>Arthropoda</taxon>
        <taxon>Hexapoda</taxon>
        <taxon>Insecta</taxon>
        <taxon>Pterygota</taxon>
        <taxon>Neoptera</taxon>
        <taxon>Endopterygota</taxon>
        <taxon>Hymenoptera</taxon>
        <taxon>Apocrita</taxon>
        <taxon>Aculeata</taxon>
        <taxon>Formicoidea</taxon>
        <taxon>Formicidae</taxon>
        <taxon>Formicinae</taxon>
        <taxon>Lasius</taxon>
        <taxon>Lasius</taxon>
    </lineage>
</organism>
<evidence type="ECO:0000313" key="2">
    <source>
        <dbReference type="Proteomes" id="UP001497644"/>
    </source>
</evidence>
<proteinExistence type="predicted"/>
<accession>A0AAV2PFH2</accession>
<protein>
    <recommendedName>
        <fullName evidence="3">Ribosomal protein S14</fullName>
    </recommendedName>
</protein>
<keyword evidence="2" id="KW-1185">Reference proteome</keyword>
<reference evidence="1" key="1">
    <citation type="submission" date="2024-04" db="EMBL/GenBank/DDBJ databases">
        <authorList>
            <consortium name="Molecular Ecology Group"/>
        </authorList>
    </citation>
    <scope>NUCLEOTIDE SEQUENCE</scope>
</reference>
<dbReference type="Proteomes" id="UP001497644">
    <property type="component" value="Chromosome 9"/>
</dbReference>
<dbReference type="AlphaFoldDB" id="A0AAV2PFH2"/>
<evidence type="ECO:0008006" key="3">
    <source>
        <dbReference type="Google" id="ProtNLM"/>
    </source>
</evidence>